<dbReference type="EMBL" id="JBHUII010000006">
    <property type="protein sequence ID" value="MFD2206629.1"/>
    <property type="molecule type" value="Genomic_DNA"/>
</dbReference>
<evidence type="ECO:0000313" key="3">
    <source>
        <dbReference type="Proteomes" id="UP001597294"/>
    </source>
</evidence>
<accession>A0ABW5BLX6</accession>
<evidence type="ECO:0000256" key="1">
    <source>
        <dbReference type="SAM" id="MobiDB-lite"/>
    </source>
</evidence>
<proteinExistence type="predicted"/>
<gene>
    <name evidence="2" type="ORF">ACFSKO_13430</name>
</gene>
<dbReference type="InterPro" id="IPR006427">
    <property type="entry name" value="Portal_HK97"/>
</dbReference>
<dbReference type="RefSeq" id="WP_380252449.1">
    <property type="nucleotide sequence ID" value="NZ_JBHUII010000006.1"/>
</dbReference>
<feature type="region of interest" description="Disordered" evidence="1">
    <location>
        <begin position="388"/>
        <end position="407"/>
    </location>
</feature>
<comment type="caution">
    <text evidence="2">The sequence shown here is derived from an EMBL/GenBank/DDBJ whole genome shotgun (WGS) entry which is preliminary data.</text>
</comment>
<reference evidence="3" key="1">
    <citation type="journal article" date="2019" name="Int. J. Syst. Evol. Microbiol.">
        <title>The Global Catalogue of Microorganisms (GCM) 10K type strain sequencing project: providing services to taxonomists for standard genome sequencing and annotation.</title>
        <authorList>
            <consortium name="The Broad Institute Genomics Platform"/>
            <consortium name="The Broad Institute Genome Sequencing Center for Infectious Disease"/>
            <person name="Wu L."/>
            <person name="Ma J."/>
        </authorList>
    </citation>
    <scope>NUCLEOTIDE SEQUENCE [LARGE SCALE GENOMIC DNA]</scope>
    <source>
        <strain evidence="3">CGMCC 4.7192</strain>
    </source>
</reference>
<dbReference type="Pfam" id="PF04860">
    <property type="entry name" value="Phage_portal"/>
    <property type="match status" value="1"/>
</dbReference>
<dbReference type="Proteomes" id="UP001597294">
    <property type="component" value="Unassembled WGS sequence"/>
</dbReference>
<dbReference type="NCBIfam" id="TIGR01537">
    <property type="entry name" value="portal_HK97"/>
    <property type="match status" value="1"/>
</dbReference>
<sequence length="407" mass="45098">MARSTSSSGTVGRSEPFVSSPSIAGVNVTEATALNYSAVWAAVNFISNKVSVVPWGVYEKQEGKRSLLSDHRLHHVLSFKPNPEMGSRTFRKTLAAHVLLWGNGYGEIEARRNGDVEAIWPIEPHRMNPDRDSRNKLVYEVSNERQPNTILSADQIYHVKGLSYDGLMGYSPVRLARDSLSLSAAMERYGSAFFGNGANPGGVLEHPGNLSSEAAKGLRESWEAKHKGVNRSHKVAILEEGMSFKTIGIPPEDAQFLSSRQFQITEIARWFQMPPHKLAELTRATFSNIEQQSQEVVDDCIVPWVVTFEEEADLKLFKPSESGRLFTKMNLKALLRGDSKSRGEFYQSMFSTGAMSVNRILELEDENPIGPEGDLRMVPMNMVSVEQAYKEGGSSQEAAPKGKDDAD</sequence>
<name>A0ABW5BLX6_9PROT</name>
<organism evidence="2 3">
    <name type="scientific">Kiloniella antarctica</name>
    <dbReference type="NCBI Taxonomy" id="1550907"/>
    <lineage>
        <taxon>Bacteria</taxon>
        <taxon>Pseudomonadati</taxon>
        <taxon>Pseudomonadota</taxon>
        <taxon>Alphaproteobacteria</taxon>
        <taxon>Rhodospirillales</taxon>
        <taxon>Kiloniellaceae</taxon>
        <taxon>Kiloniella</taxon>
    </lineage>
</organism>
<dbReference type="Gene3D" id="3.30.1120.70">
    <property type="match status" value="1"/>
</dbReference>
<dbReference type="Gene3D" id="3.40.140.120">
    <property type="match status" value="1"/>
</dbReference>
<protein>
    <submittedName>
        <fullName evidence="2">Phage portal protein</fullName>
    </submittedName>
</protein>
<dbReference type="Gene3D" id="1.20.1270.210">
    <property type="match status" value="1"/>
</dbReference>
<keyword evidence="3" id="KW-1185">Reference proteome</keyword>
<dbReference type="InterPro" id="IPR006944">
    <property type="entry name" value="Phage/GTA_portal"/>
</dbReference>
<evidence type="ECO:0000313" key="2">
    <source>
        <dbReference type="EMBL" id="MFD2206629.1"/>
    </source>
</evidence>